<dbReference type="CDD" id="cd03358">
    <property type="entry name" value="LbH_WxcM_N_like"/>
    <property type="match status" value="1"/>
</dbReference>
<keyword evidence="2" id="KW-0012">Acyltransferase</keyword>
<accession>A0ABW4I8I6</accession>
<dbReference type="SUPFAM" id="SSF51161">
    <property type="entry name" value="Trimeric LpxA-like enzymes"/>
    <property type="match status" value="1"/>
</dbReference>
<dbReference type="Pfam" id="PF00132">
    <property type="entry name" value="Hexapep"/>
    <property type="match status" value="1"/>
</dbReference>
<dbReference type="PANTHER" id="PTHR43300:SF4">
    <property type="entry name" value="ACYL-[ACYL-CARRIER-PROTEIN]--UDP-N-ACETYLGLUCOSAMINE O-ACYLTRANSFERASE"/>
    <property type="match status" value="1"/>
</dbReference>
<reference evidence="3" key="1">
    <citation type="journal article" date="2019" name="Int. J. Syst. Evol. Microbiol.">
        <title>The Global Catalogue of Microorganisms (GCM) 10K type strain sequencing project: providing services to taxonomists for standard genome sequencing and annotation.</title>
        <authorList>
            <consortium name="The Broad Institute Genomics Platform"/>
            <consortium name="The Broad Institute Genome Sequencing Center for Infectious Disease"/>
            <person name="Wu L."/>
            <person name="Ma J."/>
        </authorList>
    </citation>
    <scope>NUCLEOTIDE SEQUENCE [LARGE SCALE GENOMIC DNA]</scope>
    <source>
        <strain evidence="3">CCUG 53762</strain>
    </source>
</reference>
<dbReference type="InterPro" id="IPR001451">
    <property type="entry name" value="Hexapep"/>
</dbReference>
<evidence type="ECO:0000313" key="2">
    <source>
        <dbReference type="EMBL" id="MFD1629035.1"/>
    </source>
</evidence>
<dbReference type="Proteomes" id="UP001597118">
    <property type="component" value="Unassembled WGS sequence"/>
</dbReference>
<proteinExistence type="inferred from homology"/>
<dbReference type="Gene3D" id="2.160.10.10">
    <property type="entry name" value="Hexapeptide repeat proteins"/>
    <property type="match status" value="1"/>
</dbReference>
<dbReference type="GO" id="GO:0016746">
    <property type="term" value="F:acyltransferase activity"/>
    <property type="evidence" value="ECO:0007669"/>
    <property type="project" value="UniProtKB-KW"/>
</dbReference>
<dbReference type="PANTHER" id="PTHR43300">
    <property type="entry name" value="ACETYLTRANSFERASE"/>
    <property type="match status" value="1"/>
</dbReference>
<sequence length="168" mass="18308">MEDNNHIFVHETAVVDKGAIIGKGTRIWHFSHISASAIIGDNCIIGQNVYVGDRVRVGNGVKIQNNVSVYEGVFIEDDVFIGPSVVFTNVINPRAFIERKSEYKNTIVQRGATLGANSTVVCGNNIGKYALIGAGSVVTKNIPDYELWYGNPAEKKGKVNKEGEILDK</sequence>
<organism evidence="2 3">
    <name type="scientific">Pseudopedobacter beijingensis</name>
    <dbReference type="NCBI Taxonomy" id="1207056"/>
    <lineage>
        <taxon>Bacteria</taxon>
        <taxon>Pseudomonadati</taxon>
        <taxon>Bacteroidota</taxon>
        <taxon>Sphingobacteriia</taxon>
        <taxon>Sphingobacteriales</taxon>
        <taxon>Sphingobacteriaceae</taxon>
        <taxon>Pseudopedobacter</taxon>
    </lineage>
</organism>
<evidence type="ECO:0000313" key="3">
    <source>
        <dbReference type="Proteomes" id="UP001597118"/>
    </source>
</evidence>
<dbReference type="RefSeq" id="WP_379661416.1">
    <property type="nucleotide sequence ID" value="NZ_JBHUDG010000003.1"/>
</dbReference>
<keyword evidence="2" id="KW-0808">Transferase</keyword>
<keyword evidence="3" id="KW-1185">Reference proteome</keyword>
<gene>
    <name evidence="2" type="ORF">ACFSAH_04055</name>
</gene>
<dbReference type="Pfam" id="PF14602">
    <property type="entry name" value="Hexapep_2"/>
    <property type="match status" value="1"/>
</dbReference>
<evidence type="ECO:0000256" key="1">
    <source>
        <dbReference type="ARBA" id="ARBA00007274"/>
    </source>
</evidence>
<name>A0ABW4I8I6_9SPHI</name>
<dbReference type="EC" id="2.3.1.-" evidence="2"/>
<comment type="similarity">
    <text evidence="1">Belongs to the transferase hexapeptide repeat family.</text>
</comment>
<dbReference type="InterPro" id="IPR050179">
    <property type="entry name" value="Trans_hexapeptide_repeat"/>
</dbReference>
<comment type="caution">
    <text evidence="2">The sequence shown here is derived from an EMBL/GenBank/DDBJ whole genome shotgun (WGS) entry which is preliminary data.</text>
</comment>
<dbReference type="EMBL" id="JBHUDG010000003">
    <property type="protein sequence ID" value="MFD1629035.1"/>
    <property type="molecule type" value="Genomic_DNA"/>
</dbReference>
<protein>
    <submittedName>
        <fullName evidence="2">Acyltransferase</fullName>
        <ecNumber evidence="2">2.3.1.-</ecNumber>
    </submittedName>
</protein>
<dbReference type="InterPro" id="IPR011004">
    <property type="entry name" value="Trimer_LpxA-like_sf"/>
</dbReference>